<keyword evidence="2 4" id="KW-0560">Oxidoreductase</keyword>
<dbReference type="EC" id="1.1.1.41" evidence="4"/>
<evidence type="ECO:0000259" key="3">
    <source>
        <dbReference type="SMART" id="SM01329"/>
    </source>
</evidence>
<gene>
    <name evidence="4" type="ORF">AVDCRST_MAG66-2528</name>
</gene>
<reference evidence="4" key="1">
    <citation type="submission" date="2020-02" db="EMBL/GenBank/DDBJ databases">
        <authorList>
            <person name="Meier V. D."/>
        </authorList>
    </citation>
    <scope>NUCLEOTIDE SEQUENCE</scope>
    <source>
        <strain evidence="4">AVDCRST_MAG66</strain>
    </source>
</reference>
<evidence type="ECO:0000256" key="2">
    <source>
        <dbReference type="ARBA" id="ARBA00023002"/>
    </source>
</evidence>
<dbReference type="Gene3D" id="3.40.718.10">
    <property type="entry name" value="Isopropylmalate Dehydrogenase"/>
    <property type="match status" value="2"/>
</dbReference>
<name>A0A6J4PMU7_9PSEU</name>
<dbReference type="InterPro" id="IPR024084">
    <property type="entry name" value="IsoPropMal-DH-like_dom"/>
</dbReference>
<sequence>MAHAITLIPGDGAGPALTGVTRRVLEATGVAFDWDEPPAGEAAWASVRRTKVALRAPAPADAGLDGFFARVRPCKAFEGARTRFPETDLVVVGGAGDDERVLRAAFDYARETGREKVTGIGAAGATVARDYAGIEYEADEVDGLCCRLLAEPAAYDVLAVPGAPGDLVADLAAGMIGGPGLAPGVHVGEDARVFEPARGPGDNPTGLLLSGGLMLRHLGEAEAAERMESAIAGVIRRGETVTYDLKPTPNDPAAVGTEQFADAVIQEMNT</sequence>
<feature type="domain" description="Isopropylmalate dehydrogenase-like" evidence="3">
    <location>
        <begin position="4"/>
        <end position="264"/>
    </location>
</feature>
<protein>
    <submittedName>
        <fullName evidence="4">Isocitrate dehydrogenase [NAD]</fullName>
        <ecNumber evidence="4">1.1.1.41</ecNumber>
    </submittedName>
</protein>
<dbReference type="PANTHER" id="PTHR11835">
    <property type="entry name" value="DECARBOXYLATING DEHYDROGENASES-ISOCITRATE, ISOPROPYLMALATE, TARTRATE"/>
    <property type="match status" value="1"/>
</dbReference>
<dbReference type="AlphaFoldDB" id="A0A6J4PMU7"/>
<proteinExistence type="inferred from homology"/>
<dbReference type="Pfam" id="PF00180">
    <property type="entry name" value="Iso_dh"/>
    <property type="match status" value="1"/>
</dbReference>
<comment type="similarity">
    <text evidence="1">Belongs to the isocitrate and isopropylmalate dehydrogenases family.</text>
</comment>
<evidence type="ECO:0000256" key="1">
    <source>
        <dbReference type="ARBA" id="ARBA00007769"/>
    </source>
</evidence>
<dbReference type="GO" id="GO:0006102">
    <property type="term" value="P:isocitrate metabolic process"/>
    <property type="evidence" value="ECO:0007669"/>
    <property type="project" value="TreeGrafter"/>
</dbReference>
<dbReference type="SMART" id="SM01329">
    <property type="entry name" value="Iso_dh"/>
    <property type="match status" value="1"/>
</dbReference>
<dbReference type="EMBL" id="CADCUS010000367">
    <property type="protein sequence ID" value="CAA9419115.1"/>
    <property type="molecule type" value="Genomic_DNA"/>
</dbReference>
<dbReference type="PANTHER" id="PTHR11835:SF34">
    <property type="entry name" value="ISOCITRATE DEHYDROGENASE [NAD] SUBUNIT ALPHA, MITOCHONDRIAL"/>
    <property type="match status" value="1"/>
</dbReference>
<accession>A0A6J4PMU7</accession>
<dbReference type="GO" id="GO:0004449">
    <property type="term" value="F:isocitrate dehydrogenase (NAD+) activity"/>
    <property type="evidence" value="ECO:0007669"/>
    <property type="project" value="UniProtKB-EC"/>
</dbReference>
<dbReference type="GO" id="GO:0006099">
    <property type="term" value="P:tricarboxylic acid cycle"/>
    <property type="evidence" value="ECO:0007669"/>
    <property type="project" value="TreeGrafter"/>
</dbReference>
<evidence type="ECO:0000313" key="4">
    <source>
        <dbReference type="EMBL" id="CAA9419115.1"/>
    </source>
</evidence>
<organism evidence="4">
    <name type="scientific">uncultured Pseudonocardia sp</name>
    <dbReference type="NCBI Taxonomy" id="211455"/>
    <lineage>
        <taxon>Bacteria</taxon>
        <taxon>Bacillati</taxon>
        <taxon>Actinomycetota</taxon>
        <taxon>Actinomycetes</taxon>
        <taxon>Pseudonocardiales</taxon>
        <taxon>Pseudonocardiaceae</taxon>
        <taxon>Pseudonocardia</taxon>
        <taxon>environmental samples</taxon>
    </lineage>
</organism>
<dbReference type="SUPFAM" id="SSF53659">
    <property type="entry name" value="Isocitrate/Isopropylmalate dehydrogenase-like"/>
    <property type="match status" value="1"/>
</dbReference>